<dbReference type="InterPro" id="IPR011059">
    <property type="entry name" value="Metal-dep_hydrolase_composite"/>
</dbReference>
<evidence type="ECO:0000313" key="3">
    <source>
        <dbReference type="EMBL" id="GEL75464.1"/>
    </source>
</evidence>
<keyword evidence="1" id="KW-0732">Signal</keyword>
<dbReference type="Gene3D" id="3.20.20.140">
    <property type="entry name" value="Metal-dependent hydrolases"/>
    <property type="match status" value="1"/>
</dbReference>
<dbReference type="InterPro" id="IPR013108">
    <property type="entry name" value="Amidohydro_3"/>
</dbReference>
<name>A0A511HQ30_9BACT</name>
<keyword evidence="3" id="KW-0378">Hydrolase</keyword>
<dbReference type="SUPFAM" id="SSF51338">
    <property type="entry name" value="Composite domain of metallo-dependent hydrolases"/>
    <property type="match status" value="1"/>
</dbReference>
<proteinExistence type="predicted"/>
<dbReference type="PANTHER" id="PTHR22642:SF2">
    <property type="entry name" value="PROTEIN LONG AFTER FAR-RED 3"/>
    <property type="match status" value="1"/>
</dbReference>
<reference evidence="3 6" key="2">
    <citation type="submission" date="2019-07" db="EMBL/GenBank/DDBJ databases">
        <title>Whole genome shotgun sequence of Myxococcus virescens NBRC 100334.</title>
        <authorList>
            <person name="Hosoyama A."/>
            <person name="Uohara A."/>
            <person name="Ohji S."/>
            <person name="Ichikawa N."/>
        </authorList>
    </citation>
    <scope>NUCLEOTIDE SEQUENCE [LARGE SCALE GENOMIC DNA]</scope>
    <source>
        <strain evidence="3 6">NBRC 100334</strain>
    </source>
</reference>
<organism evidence="3 6">
    <name type="scientific">Myxococcus virescens</name>
    <dbReference type="NCBI Taxonomy" id="83456"/>
    <lineage>
        <taxon>Bacteria</taxon>
        <taxon>Pseudomonadati</taxon>
        <taxon>Myxococcota</taxon>
        <taxon>Myxococcia</taxon>
        <taxon>Myxococcales</taxon>
        <taxon>Cystobacterineae</taxon>
        <taxon>Myxococcaceae</taxon>
        <taxon>Myxococcus</taxon>
    </lineage>
</organism>
<reference evidence="4 5" key="1">
    <citation type="submission" date="2016-10" db="EMBL/GenBank/DDBJ databases">
        <authorList>
            <person name="Varghese N."/>
            <person name="Submissions S."/>
        </authorList>
    </citation>
    <scope>NUCLEOTIDE SEQUENCE [LARGE SCALE GENOMIC DNA]</scope>
    <source>
        <strain evidence="4 5">DSM 2260</strain>
    </source>
</reference>
<dbReference type="AlphaFoldDB" id="A0A511HQ30"/>
<dbReference type="Gene3D" id="3.10.310.70">
    <property type="match status" value="1"/>
</dbReference>
<dbReference type="Proteomes" id="UP000198717">
    <property type="component" value="Unassembled WGS sequence"/>
</dbReference>
<dbReference type="InterPro" id="IPR032466">
    <property type="entry name" value="Metal_Hydrolase"/>
</dbReference>
<dbReference type="EMBL" id="BJVY01000074">
    <property type="protein sequence ID" value="GEL75464.1"/>
    <property type="molecule type" value="Genomic_DNA"/>
</dbReference>
<evidence type="ECO:0000313" key="5">
    <source>
        <dbReference type="Proteomes" id="UP000198717"/>
    </source>
</evidence>
<dbReference type="Gene3D" id="2.30.40.10">
    <property type="entry name" value="Urease, subunit C, domain 1"/>
    <property type="match status" value="1"/>
</dbReference>
<evidence type="ECO:0000256" key="1">
    <source>
        <dbReference type="SAM" id="SignalP"/>
    </source>
</evidence>
<dbReference type="EMBL" id="FNAJ01000008">
    <property type="protein sequence ID" value="SDE53622.1"/>
    <property type="molecule type" value="Genomic_DNA"/>
</dbReference>
<gene>
    <name evidence="3" type="ORF">MVI01_72480</name>
    <name evidence="4" type="ORF">SAMN04488504_108103</name>
</gene>
<dbReference type="PANTHER" id="PTHR22642">
    <property type="entry name" value="IMIDAZOLONEPROPIONASE"/>
    <property type="match status" value="1"/>
</dbReference>
<feature type="domain" description="Amidohydrolase 3" evidence="2">
    <location>
        <begin position="300"/>
        <end position="554"/>
    </location>
</feature>
<sequence>MFHRLVALLAVALASAPALAQQSTLYEGGKVFTARDDRPFVEAFVVRGGKVAATGSTGDLRLLFPHARRVDLKGMTVVPTLNDSHAHVAKLTDERFIVGPHPSTWAPDGGPTVQEWVVYISERAAQSPAGTPIVGYYGRRLYEDLNAMGVTARDFLDSITTQHPVVLLEWSGHASASNSAALDAADIRDFQPDPFGGWGGRDDTGRLTGVLQEYAILPLVRYLSRMVPDAHYVSQYGGWVAGAESVGVGETHDYIFVDEGERFAPVIQQLPRPDAIVPHCIITRAGQQCAPGPDGIIRRKVFSDGTQVACSAYVTAAYLRPEWCPTGFDVNAGYGIKNLTDAQMDWAIDDTLQRGGMLSVHAIGDAGIEHILSRLEARPGVNWKGKVSIEHFNVTGESHVKRAKRLKVSISGMGTHQFLIPSMMVEQHPGHLHTHALKLRSLLTPELDDDGVTVLEPLTLALGSDAFGPHAPSPWLDAMFLVTAPFNPTEALSMEQVVRAYTRGTAEARLRADVGVLAAGKRANFAVLSQDVFAVTPDKLPKTGSVLTVIDGAVRWNTGVLDLSVP</sequence>
<accession>A0A511HQ30</accession>
<dbReference type="SUPFAM" id="SSF51556">
    <property type="entry name" value="Metallo-dependent hydrolases"/>
    <property type="match status" value="1"/>
</dbReference>
<feature type="chain" id="PRO_5022866597" evidence="1">
    <location>
        <begin position="21"/>
        <end position="566"/>
    </location>
</feature>
<keyword evidence="5" id="KW-1185">Reference proteome</keyword>
<evidence type="ECO:0000313" key="4">
    <source>
        <dbReference type="EMBL" id="SDE53622.1"/>
    </source>
</evidence>
<dbReference type="RefSeq" id="WP_090491626.1">
    <property type="nucleotide sequence ID" value="NZ_BJVY01000074.1"/>
</dbReference>
<dbReference type="Pfam" id="PF07969">
    <property type="entry name" value="Amidohydro_3"/>
    <property type="match status" value="2"/>
</dbReference>
<feature type="signal peptide" evidence="1">
    <location>
        <begin position="1"/>
        <end position="20"/>
    </location>
</feature>
<feature type="domain" description="Amidohydrolase 3" evidence="2">
    <location>
        <begin position="70"/>
        <end position="221"/>
    </location>
</feature>
<protein>
    <submittedName>
        <fullName evidence="3">Amidohydrolase</fullName>
    </submittedName>
</protein>
<dbReference type="GO" id="GO:0016810">
    <property type="term" value="F:hydrolase activity, acting on carbon-nitrogen (but not peptide) bonds"/>
    <property type="evidence" value="ECO:0007669"/>
    <property type="project" value="InterPro"/>
</dbReference>
<evidence type="ECO:0000259" key="2">
    <source>
        <dbReference type="Pfam" id="PF07969"/>
    </source>
</evidence>
<comment type="caution">
    <text evidence="3">The sequence shown here is derived from an EMBL/GenBank/DDBJ whole genome shotgun (WGS) entry which is preliminary data.</text>
</comment>
<dbReference type="Proteomes" id="UP000321224">
    <property type="component" value="Unassembled WGS sequence"/>
</dbReference>
<evidence type="ECO:0000313" key="6">
    <source>
        <dbReference type="Proteomes" id="UP000321224"/>
    </source>
</evidence>